<dbReference type="Proteomes" id="UP000799537">
    <property type="component" value="Unassembled WGS sequence"/>
</dbReference>
<gene>
    <name evidence="2" type="ORF">M409DRAFT_23657</name>
</gene>
<dbReference type="AlphaFoldDB" id="A0A6A6CKI2"/>
<dbReference type="InterPro" id="IPR011990">
    <property type="entry name" value="TPR-like_helical_dom_sf"/>
</dbReference>
<name>A0A6A6CKI2_ZASCE</name>
<evidence type="ECO:0000313" key="3">
    <source>
        <dbReference type="Proteomes" id="UP000799537"/>
    </source>
</evidence>
<protein>
    <submittedName>
        <fullName evidence="2">Uncharacterized protein</fullName>
    </submittedName>
</protein>
<accession>A0A6A6CKI2</accession>
<feature type="region of interest" description="Disordered" evidence="1">
    <location>
        <begin position="120"/>
        <end position="139"/>
    </location>
</feature>
<dbReference type="OrthoDB" id="185373at2759"/>
<dbReference type="Gene3D" id="1.25.40.10">
    <property type="entry name" value="Tetratricopeptide repeat domain"/>
    <property type="match status" value="2"/>
</dbReference>
<reference evidence="2" key="1">
    <citation type="journal article" date="2020" name="Stud. Mycol.">
        <title>101 Dothideomycetes genomes: a test case for predicting lifestyles and emergence of pathogens.</title>
        <authorList>
            <person name="Haridas S."/>
            <person name="Albert R."/>
            <person name="Binder M."/>
            <person name="Bloem J."/>
            <person name="Labutti K."/>
            <person name="Salamov A."/>
            <person name="Andreopoulos B."/>
            <person name="Baker S."/>
            <person name="Barry K."/>
            <person name="Bills G."/>
            <person name="Bluhm B."/>
            <person name="Cannon C."/>
            <person name="Castanera R."/>
            <person name="Culley D."/>
            <person name="Daum C."/>
            <person name="Ezra D."/>
            <person name="Gonzalez J."/>
            <person name="Henrissat B."/>
            <person name="Kuo A."/>
            <person name="Liang C."/>
            <person name="Lipzen A."/>
            <person name="Lutzoni F."/>
            <person name="Magnuson J."/>
            <person name="Mondo S."/>
            <person name="Nolan M."/>
            <person name="Ohm R."/>
            <person name="Pangilinan J."/>
            <person name="Park H.-J."/>
            <person name="Ramirez L."/>
            <person name="Alfaro M."/>
            <person name="Sun H."/>
            <person name="Tritt A."/>
            <person name="Yoshinaga Y."/>
            <person name="Zwiers L.-H."/>
            <person name="Turgeon B."/>
            <person name="Goodwin S."/>
            <person name="Spatafora J."/>
            <person name="Crous P."/>
            <person name="Grigoriev I."/>
        </authorList>
    </citation>
    <scope>NUCLEOTIDE SEQUENCE</scope>
    <source>
        <strain evidence="2">ATCC 36951</strain>
    </source>
</reference>
<feature type="compositionally biased region" description="Basic and acidic residues" evidence="1">
    <location>
        <begin position="120"/>
        <end position="132"/>
    </location>
</feature>
<organism evidence="2 3">
    <name type="scientific">Zasmidium cellare ATCC 36951</name>
    <dbReference type="NCBI Taxonomy" id="1080233"/>
    <lineage>
        <taxon>Eukaryota</taxon>
        <taxon>Fungi</taxon>
        <taxon>Dikarya</taxon>
        <taxon>Ascomycota</taxon>
        <taxon>Pezizomycotina</taxon>
        <taxon>Dothideomycetes</taxon>
        <taxon>Dothideomycetidae</taxon>
        <taxon>Mycosphaerellales</taxon>
        <taxon>Mycosphaerellaceae</taxon>
        <taxon>Zasmidium</taxon>
    </lineage>
</organism>
<dbReference type="GeneID" id="54560156"/>
<keyword evidence="3" id="KW-1185">Reference proteome</keyword>
<dbReference type="EMBL" id="ML993598">
    <property type="protein sequence ID" value="KAF2165926.1"/>
    <property type="molecule type" value="Genomic_DNA"/>
</dbReference>
<dbReference type="RefSeq" id="XP_033666815.1">
    <property type="nucleotide sequence ID" value="XM_033806884.1"/>
</dbReference>
<evidence type="ECO:0000256" key="1">
    <source>
        <dbReference type="SAM" id="MobiDB-lite"/>
    </source>
</evidence>
<feature type="region of interest" description="Disordered" evidence="1">
    <location>
        <begin position="208"/>
        <end position="234"/>
    </location>
</feature>
<evidence type="ECO:0000313" key="2">
    <source>
        <dbReference type="EMBL" id="KAF2165926.1"/>
    </source>
</evidence>
<sequence>MLALWTRAAQIRGSCRCPQCLSAAQGVARSTATSAARRPQFWTSSTIWYSGIFAAAASWDALYKVQRREKWDQAIADIKQELGEYDGLEDVLSRQAIEEVKERKGKAKYGYTLHKLDVDAEQGSAHEKEKDGIMGSTGDQAQSQELAAGAGNTYEGPEDDDHASMPAQQLEETPAFVQDEGLQDLNHVRASNVSIFEGDEALQALAANLDSSSKRKTRPKWPENTGSDPDPTWLPPQSIYAPNYFKRKFEVRGWGPYKVERCMISTDIFMLQTWNELRKRGLSQEAASAVPSAYTKYLTMSERELHRNITQKMLDLDRLERMGSERYLQGWFRRDEGDISLCRYIVDADGEFHDTTRSLNQTLRDLVQQTEAGSYTVPALMAKICYQLSLSTAPPNIDTYNSLLVGLFDLRQVKHTEHVIHAMLRTMARPNEVTLATVLNFHSATGDAGNFRWWIQRMRGDFGGLMNASPHTTIYQENSSRLIHCENGKNHGMGTIIQLPYPTPMVFGALVNGVLNFSGFEAALQICKNMAQEGWSLCISGLGTILRDCTQRRDWNSGLTIWKQIQTLKWKSTRYSGSKWNSETIGIQTFVAMLQLCARCGRRDAFENVMDQAIKAHPEALTEILNYVRTDQPVAPPLRMEDFGDDVGEFTSLDTIFPSRKAPLDYAMLAVQLMSEDFPPCVADEGEDAVQTSMLAFPGFWKALDECWRNGQNPAIPVDHGETGT</sequence>
<proteinExistence type="predicted"/>